<evidence type="ECO:0008006" key="3">
    <source>
        <dbReference type="Google" id="ProtNLM"/>
    </source>
</evidence>
<sequence length="81" mass="8890">MKLGIPYDEGQLQMLFTRGGPRRGAGRKSTGETRKISLTMTREAWVELERRCDAAGVSKSELLRSLIEPALFANPAPDAGE</sequence>
<keyword evidence="2" id="KW-1185">Reference proteome</keyword>
<accession>A0ABN7TJ10</accession>
<evidence type="ECO:0000313" key="1">
    <source>
        <dbReference type="EMBL" id="CAG7635326.1"/>
    </source>
</evidence>
<organism evidence="1 2">
    <name type="scientific">Paenibacillus allorhizosphaerae</name>
    <dbReference type="NCBI Taxonomy" id="2849866"/>
    <lineage>
        <taxon>Bacteria</taxon>
        <taxon>Bacillati</taxon>
        <taxon>Bacillota</taxon>
        <taxon>Bacilli</taxon>
        <taxon>Bacillales</taxon>
        <taxon>Paenibacillaceae</taxon>
        <taxon>Paenibacillus</taxon>
    </lineage>
</organism>
<name>A0ABN7TJ10_9BACL</name>
<dbReference type="EMBL" id="CAJVCE010000005">
    <property type="protein sequence ID" value="CAG7635326.1"/>
    <property type="molecule type" value="Genomic_DNA"/>
</dbReference>
<dbReference type="Proteomes" id="UP000730618">
    <property type="component" value="Unassembled WGS sequence"/>
</dbReference>
<evidence type="ECO:0000313" key="2">
    <source>
        <dbReference type="Proteomes" id="UP000730618"/>
    </source>
</evidence>
<proteinExistence type="predicted"/>
<dbReference type="RefSeq" id="WP_218098469.1">
    <property type="nucleotide sequence ID" value="NZ_CAJVCE010000005.1"/>
</dbReference>
<protein>
    <recommendedName>
        <fullName evidence="3">CopG family transcriptional regulator</fullName>
    </recommendedName>
</protein>
<gene>
    <name evidence="1" type="ORF">PAECIP111802_02127</name>
</gene>
<reference evidence="1 2" key="1">
    <citation type="submission" date="2021-06" db="EMBL/GenBank/DDBJ databases">
        <authorList>
            <person name="Criscuolo A."/>
        </authorList>
    </citation>
    <scope>NUCLEOTIDE SEQUENCE [LARGE SCALE GENOMIC DNA]</scope>
    <source>
        <strain evidence="2">CIP 111802</strain>
    </source>
</reference>
<comment type="caution">
    <text evidence="1">The sequence shown here is derived from an EMBL/GenBank/DDBJ whole genome shotgun (WGS) entry which is preliminary data.</text>
</comment>